<dbReference type="InterPro" id="IPR048846">
    <property type="entry name" value="PaaX-like_central"/>
</dbReference>
<dbReference type="Pfam" id="PF20803">
    <property type="entry name" value="PaaX_M"/>
    <property type="match status" value="1"/>
</dbReference>
<dbReference type="AlphaFoldDB" id="A0A931YDB8"/>
<evidence type="ECO:0000313" key="4">
    <source>
        <dbReference type="Proteomes" id="UP000709672"/>
    </source>
</evidence>
<dbReference type="EMBL" id="JACOYY010000026">
    <property type="protein sequence ID" value="MBI2052183.1"/>
    <property type="molecule type" value="Genomic_DNA"/>
</dbReference>
<gene>
    <name evidence="2" type="ORF">HYT38_00695</name>
    <name evidence="3" type="ORF">HYV66_01275</name>
</gene>
<dbReference type="EMBL" id="JACPHQ010000015">
    <property type="protein sequence ID" value="MBI2465845.1"/>
    <property type="molecule type" value="Genomic_DNA"/>
</dbReference>
<sequence length="173" mass="20114">MKKGLVTKFILEKLAEVNELALEAMFPRNRAEGRLWRTIFGLPTYYEFSKDNFSATLSRLKNQGLVDRLGGRKYAKWRLTLKGKNKLGSLKMNLIKPDGIPRLVMYDVPEKERRKRDLLRLELVACNYQQLQRSVWLGYSPLPEKFIQSLRDLGLKNKVHIVSINKTGTLSEF</sequence>
<comment type="caution">
    <text evidence="3">The sequence shown here is derived from an EMBL/GenBank/DDBJ whole genome shotgun (WGS) entry which is preliminary data.</text>
</comment>
<dbReference type="Proteomes" id="UP000786662">
    <property type="component" value="Unassembled WGS sequence"/>
</dbReference>
<organism evidence="3 4">
    <name type="scientific">Candidatus Sungiibacteriota bacterium</name>
    <dbReference type="NCBI Taxonomy" id="2750080"/>
    <lineage>
        <taxon>Bacteria</taxon>
        <taxon>Candidatus Sungiibacteriota</taxon>
    </lineage>
</organism>
<evidence type="ECO:0000313" key="2">
    <source>
        <dbReference type="EMBL" id="MBI2052183.1"/>
    </source>
</evidence>
<accession>A0A931YDB8</accession>
<reference evidence="3" key="1">
    <citation type="submission" date="2020-07" db="EMBL/GenBank/DDBJ databases">
        <title>Huge and variable diversity of episymbiotic CPR bacteria and DPANN archaea in groundwater ecosystems.</title>
        <authorList>
            <person name="He C.Y."/>
            <person name="Keren R."/>
            <person name="Whittaker M."/>
            <person name="Farag I.F."/>
            <person name="Doudna J."/>
            <person name="Cate J.H.D."/>
            <person name="Banfield J.F."/>
        </authorList>
    </citation>
    <scope>NUCLEOTIDE SEQUENCE</scope>
    <source>
        <strain evidence="2">NC_groundwater_191_Ag_S-0.1um_45_8</strain>
        <strain evidence="3">NC_groundwater_418_Ag_B-0.1um_45_10</strain>
    </source>
</reference>
<evidence type="ECO:0000313" key="3">
    <source>
        <dbReference type="EMBL" id="MBI2465845.1"/>
    </source>
</evidence>
<evidence type="ECO:0000259" key="1">
    <source>
        <dbReference type="Pfam" id="PF20803"/>
    </source>
</evidence>
<protein>
    <recommendedName>
        <fullName evidence="1">Transcriptional repressor PaaX-like central Cas2-like domain-containing protein</fullName>
    </recommendedName>
</protein>
<dbReference type="Proteomes" id="UP000709672">
    <property type="component" value="Unassembled WGS sequence"/>
</dbReference>
<proteinExistence type="predicted"/>
<feature type="domain" description="Transcriptional repressor PaaX-like central Cas2-like" evidence="1">
    <location>
        <begin position="98"/>
        <end position="166"/>
    </location>
</feature>
<name>A0A931YDB8_9BACT</name>